<evidence type="ECO:0000313" key="1">
    <source>
        <dbReference type="EnsemblPlants" id="EMT07785"/>
    </source>
</evidence>
<sequence length="234" mass="26940">MARGPCLLLAPWGTLRGSPPTRTASLYIGHNRIHREEVLEMEEDIQIESADYIATTMNYHTIIISHIPPMSMKIRDKEVAPGLVKTKMGTRGGSWWFQAHLFDRRTKVACRTPIPYRCQALDQAPHGPVYPCDTAFPWWPSVPLGVSSGSERRRPQGGRWGGLWNHGSFQMRLVERKGKVPMLPCESQSQFLEDQVNCLMVTLYQYRRIKQIVKKMYLKMVPQYENPINIVFKN</sequence>
<dbReference type="AlphaFoldDB" id="M8B2J8"/>
<name>M8B2J8_AEGTA</name>
<reference evidence="1" key="1">
    <citation type="submission" date="2015-06" db="UniProtKB">
        <authorList>
            <consortium name="EnsemblPlants"/>
        </authorList>
    </citation>
    <scope>IDENTIFICATION</scope>
</reference>
<dbReference type="EnsemblPlants" id="EMT07785">
    <property type="protein sequence ID" value="EMT07785"/>
    <property type="gene ID" value="F775_24145"/>
</dbReference>
<protein>
    <submittedName>
        <fullName evidence="1">Uncharacterized protein</fullName>
    </submittedName>
</protein>
<organism evidence="1">
    <name type="scientific">Aegilops tauschii</name>
    <name type="common">Tausch's goatgrass</name>
    <name type="synonym">Aegilops squarrosa</name>
    <dbReference type="NCBI Taxonomy" id="37682"/>
    <lineage>
        <taxon>Eukaryota</taxon>
        <taxon>Viridiplantae</taxon>
        <taxon>Streptophyta</taxon>
        <taxon>Embryophyta</taxon>
        <taxon>Tracheophyta</taxon>
        <taxon>Spermatophyta</taxon>
        <taxon>Magnoliopsida</taxon>
        <taxon>Liliopsida</taxon>
        <taxon>Poales</taxon>
        <taxon>Poaceae</taxon>
        <taxon>BOP clade</taxon>
        <taxon>Pooideae</taxon>
        <taxon>Triticodae</taxon>
        <taxon>Triticeae</taxon>
        <taxon>Triticinae</taxon>
        <taxon>Aegilops</taxon>
    </lineage>
</organism>
<proteinExistence type="predicted"/>
<accession>M8B2J8</accession>